<organism evidence="1">
    <name type="scientific">Arundo donax</name>
    <name type="common">Giant reed</name>
    <name type="synonym">Donax arundinaceus</name>
    <dbReference type="NCBI Taxonomy" id="35708"/>
    <lineage>
        <taxon>Eukaryota</taxon>
        <taxon>Viridiplantae</taxon>
        <taxon>Streptophyta</taxon>
        <taxon>Embryophyta</taxon>
        <taxon>Tracheophyta</taxon>
        <taxon>Spermatophyta</taxon>
        <taxon>Magnoliopsida</taxon>
        <taxon>Liliopsida</taxon>
        <taxon>Poales</taxon>
        <taxon>Poaceae</taxon>
        <taxon>PACMAD clade</taxon>
        <taxon>Arundinoideae</taxon>
        <taxon>Arundineae</taxon>
        <taxon>Arundo</taxon>
    </lineage>
</organism>
<dbReference type="AlphaFoldDB" id="A0A0A9BNX1"/>
<reference evidence="1" key="1">
    <citation type="submission" date="2014-09" db="EMBL/GenBank/DDBJ databases">
        <authorList>
            <person name="Magalhaes I.L.F."/>
            <person name="Oliveira U."/>
            <person name="Santos F.R."/>
            <person name="Vidigal T.H.D.A."/>
            <person name="Brescovit A.D."/>
            <person name="Santos A.J."/>
        </authorList>
    </citation>
    <scope>NUCLEOTIDE SEQUENCE</scope>
    <source>
        <tissue evidence="1">Shoot tissue taken approximately 20 cm above the soil surface</tissue>
    </source>
</reference>
<proteinExistence type="predicted"/>
<protein>
    <submittedName>
        <fullName evidence="1">Uncharacterized protein</fullName>
    </submittedName>
</protein>
<dbReference type="EMBL" id="GBRH01234022">
    <property type="protein sequence ID" value="JAD63873.1"/>
    <property type="molecule type" value="Transcribed_RNA"/>
</dbReference>
<evidence type="ECO:0000313" key="1">
    <source>
        <dbReference type="EMBL" id="JAD63873.1"/>
    </source>
</evidence>
<name>A0A0A9BNX1_ARUDO</name>
<sequence>MSPTKPPCFLHLLGDHG</sequence>
<accession>A0A0A9BNX1</accession>
<reference evidence="1" key="2">
    <citation type="journal article" date="2015" name="Data Brief">
        <title>Shoot transcriptome of the giant reed, Arundo donax.</title>
        <authorList>
            <person name="Barrero R.A."/>
            <person name="Guerrero F.D."/>
            <person name="Moolhuijzen P."/>
            <person name="Goolsby J.A."/>
            <person name="Tidwell J."/>
            <person name="Bellgard S.E."/>
            <person name="Bellgard M.I."/>
        </authorList>
    </citation>
    <scope>NUCLEOTIDE SEQUENCE</scope>
    <source>
        <tissue evidence="1">Shoot tissue taken approximately 20 cm above the soil surface</tissue>
    </source>
</reference>